<keyword evidence="2 4" id="KW-0479">Metal-binding</keyword>
<feature type="binding site" evidence="4">
    <location>
        <position position="75"/>
    </location>
    <ligand>
        <name>molybdate</name>
        <dbReference type="ChEBI" id="CHEBI:36264"/>
    </ligand>
</feature>
<keyword evidence="7" id="KW-1185">Reference proteome</keyword>
<dbReference type="Pfam" id="PF13531">
    <property type="entry name" value="SBP_bac_11"/>
    <property type="match status" value="1"/>
</dbReference>
<feature type="binding site" evidence="4">
    <location>
        <position position="176"/>
    </location>
    <ligand>
        <name>molybdate</name>
        <dbReference type="ChEBI" id="CHEBI:36264"/>
    </ligand>
</feature>
<dbReference type="NCBIfam" id="TIGR01256">
    <property type="entry name" value="modA"/>
    <property type="match status" value="1"/>
</dbReference>
<evidence type="ECO:0000313" key="6">
    <source>
        <dbReference type="EMBL" id="QIK74021.1"/>
    </source>
</evidence>
<protein>
    <submittedName>
        <fullName evidence="6">Molybdate ABC transporter substrate-binding protein</fullName>
    </submittedName>
</protein>
<feature type="signal peptide" evidence="5">
    <location>
        <begin position="1"/>
        <end position="18"/>
    </location>
</feature>
<dbReference type="PANTHER" id="PTHR30632:SF0">
    <property type="entry name" value="SULFATE-BINDING PROTEIN"/>
    <property type="match status" value="1"/>
</dbReference>
<gene>
    <name evidence="6" type="primary">modA</name>
    <name evidence="6" type="ORF">G7070_15985</name>
</gene>
<dbReference type="SUPFAM" id="SSF53850">
    <property type="entry name" value="Periplasmic binding protein-like II"/>
    <property type="match status" value="1"/>
</dbReference>
<reference evidence="6 7" key="1">
    <citation type="submission" date="2020-03" db="EMBL/GenBank/DDBJ databases">
        <title>Propioniciclava sp. nov., isolated from Hydrophilus acuminatus.</title>
        <authorList>
            <person name="Hyun D.-W."/>
            <person name="Bae J.-W."/>
        </authorList>
    </citation>
    <scope>NUCLEOTIDE SEQUENCE [LARGE SCALE GENOMIC DNA]</scope>
    <source>
        <strain evidence="6 7">HDW11</strain>
    </source>
</reference>
<feature type="binding site" evidence="4">
    <location>
        <position position="194"/>
    </location>
    <ligand>
        <name>molybdate</name>
        <dbReference type="ChEBI" id="CHEBI:36264"/>
    </ligand>
</feature>
<evidence type="ECO:0000256" key="1">
    <source>
        <dbReference type="ARBA" id="ARBA00009175"/>
    </source>
</evidence>
<dbReference type="AlphaFoldDB" id="A0A6G7YBJ6"/>
<proteinExistence type="inferred from homology"/>
<dbReference type="InterPro" id="IPR005950">
    <property type="entry name" value="ModA"/>
</dbReference>
<organism evidence="6 7">
    <name type="scientific">Propioniciclava coleopterorum</name>
    <dbReference type="NCBI Taxonomy" id="2714937"/>
    <lineage>
        <taxon>Bacteria</taxon>
        <taxon>Bacillati</taxon>
        <taxon>Actinomycetota</taxon>
        <taxon>Actinomycetes</taxon>
        <taxon>Propionibacteriales</taxon>
        <taxon>Propionibacteriaceae</taxon>
        <taxon>Propioniciclava</taxon>
    </lineage>
</organism>
<evidence type="ECO:0000256" key="2">
    <source>
        <dbReference type="ARBA" id="ARBA00022723"/>
    </source>
</evidence>
<feature type="binding site" evidence="4">
    <location>
        <position position="47"/>
    </location>
    <ligand>
        <name>molybdate</name>
        <dbReference type="ChEBI" id="CHEBI:36264"/>
    </ligand>
</feature>
<dbReference type="PROSITE" id="PS51257">
    <property type="entry name" value="PROKAR_LIPOPROTEIN"/>
    <property type="match status" value="1"/>
</dbReference>
<dbReference type="PANTHER" id="PTHR30632">
    <property type="entry name" value="MOLYBDATE-BINDING PERIPLASMIC PROTEIN"/>
    <property type="match status" value="1"/>
</dbReference>
<dbReference type="Gene3D" id="3.40.190.10">
    <property type="entry name" value="Periplasmic binding protein-like II"/>
    <property type="match status" value="2"/>
</dbReference>
<dbReference type="PIRSF" id="PIRSF004846">
    <property type="entry name" value="ModA"/>
    <property type="match status" value="1"/>
</dbReference>
<keyword evidence="4" id="KW-0500">Molybdenum</keyword>
<dbReference type="KEGG" id="prv:G7070_15985"/>
<dbReference type="Proteomes" id="UP000501058">
    <property type="component" value="Chromosome"/>
</dbReference>
<dbReference type="InterPro" id="IPR050682">
    <property type="entry name" value="ModA/WtpA"/>
</dbReference>
<evidence type="ECO:0000313" key="7">
    <source>
        <dbReference type="Proteomes" id="UP000501058"/>
    </source>
</evidence>
<evidence type="ECO:0000256" key="5">
    <source>
        <dbReference type="SAM" id="SignalP"/>
    </source>
</evidence>
<dbReference type="EMBL" id="CP049865">
    <property type="protein sequence ID" value="QIK74021.1"/>
    <property type="molecule type" value="Genomic_DNA"/>
</dbReference>
<feature type="chain" id="PRO_5039473571" evidence="5">
    <location>
        <begin position="19"/>
        <end position="258"/>
    </location>
</feature>
<evidence type="ECO:0000256" key="4">
    <source>
        <dbReference type="PIRSR" id="PIRSR004846-1"/>
    </source>
</evidence>
<dbReference type="GO" id="GO:0030973">
    <property type="term" value="F:molybdate ion binding"/>
    <property type="evidence" value="ECO:0007669"/>
    <property type="project" value="TreeGrafter"/>
</dbReference>
<keyword evidence="3 5" id="KW-0732">Signal</keyword>
<evidence type="ECO:0000256" key="3">
    <source>
        <dbReference type="ARBA" id="ARBA00022729"/>
    </source>
</evidence>
<dbReference type="GO" id="GO:0046872">
    <property type="term" value="F:metal ion binding"/>
    <property type="evidence" value="ECO:0007669"/>
    <property type="project" value="UniProtKB-KW"/>
</dbReference>
<comment type="similarity">
    <text evidence="1">Belongs to the bacterial solute-binding protein ModA family.</text>
</comment>
<name>A0A6G7YBJ6_9ACTN</name>
<accession>A0A6G7YBJ6</accession>
<sequence>MRRVGAVLASLAVLGGCAASPAVPSATPTGTGPAAVSGEITVFAAASLKGAFSDISAEFVKKHPEAKVTFSFDGSNSLVDQLDGGARADVLATADQPNMDRAVAAELVGPPQPFATNVLTVVTPPDNPGRITGFDASLDGKRLVICAPAVPCGNATAKLAQASGLTLKPVSEESKVTDVLGKVTSGEADAGLVYTTDAAGAGAKVKAFPIANADVARNDYPIAVVTGAGNAAGGEAFSAYVRSADGRAVLATYGFGEP</sequence>
<dbReference type="GO" id="GO:0015689">
    <property type="term" value="P:molybdate ion transport"/>
    <property type="evidence" value="ECO:0007669"/>
    <property type="project" value="InterPro"/>
</dbReference>